<dbReference type="GO" id="GO:1990259">
    <property type="term" value="F:histone H2AQ104 methyltransferase activity"/>
    <property type="evidence" value="ECO:0007669"/>
    <property type="project" value="TreeGrafter"/>
</dbReference>
<dbReference type="Pfam" id="PF10307">
    <property type="entry name" value="HAD_SAK_1"/>
    <property type="match status" value="1"/>
</dbReference>
<dbReference type="Proteomes" id="UP000034291">
    <property type="component" value="Unassembled WGS sequence"/>
</dbReference>
<accession>A0A0F8UUB3</accession>
<name>A0A0F8UUB3_9EURO</name>
<protein>
    <recommendedName>
        <fullName evidence="2">Swiss Army Knife RNA repair protein HAD domain-containing protein</fullName>
    </recommendedName>
</protein>
<evidence type="ECO:0000313" key="3">
    <source>
        <dbReference type="EMBL" id="KKK23073.1"/>
    </source>
</evidence>
<dbReference type="OrthoDB" id="5596992at2759"/>
<evidence type="ECO:0000256" key="1">
    <source>
        <dbReference type="SAM" id="MobiDB-lite"/>
    </source>
</evidence>
<feature type="compositionally biased region" description="Basic residues" evidence="1">
    <location>
        <begin position="532"/>
        <end position="545"/>
    </location>
</feature>
<evidence type="ECO:0000259" key="2">
    <source>
        <dbReference type="Pfam" id="PF10307"/>
    </source>
</evidence>
<evidence type="ECO:0000313" key="4">
    <source>
        <dbReference type="Proteomes" id="UP000034291"/>
    </source>
</evidence>
<sequence>MNRRSAKSVISEKYARFTSAAAMARGPVNGSFLPEYQRSPSRTITGLRRWSVVNNELPGAPQVKAIHVYDFDNTLFSSPLPNPQLWNGPTIGFLQAYESFANGGWWHDPKLLAATGDGIEKEELRAWEGWWNEQIVQLVQLSIKQKDALTVLLTGRSEAGFSEILKRIVASKKLEFDLVCLKPEVGPNSERFSTTMVFKQTFLEDLILTYEQADEIRVYEDRVKHVKGFREFFEKMNRRFQSEKAPDSRKPITAEVIQVAEGSMYLSPVIEAAEVQRMINSHNLSVHNPALNGTKSPYGRLHIKRTIFYTGYLLSNADSDRLISQILNPLLPPGLTDSNDLKFMANSILISPRPASRSLLDKVGGLGKKVKWMVDGTGVFENKVWAARLKPVPATEKYYTENPNPFVVLAVRRGARPIDASKIQNWHPVPKDKALTLDSVVAEKVVLRVEEESPGDGDWEYSFMNKSSKRRHQQERDEEILYPNHSSAGGPSHGRPHHSSSRHAGNSRAPHDDGPRRGGSYRGRGRGSGSRARGHQSRGGVRGRGRGRDAGPPGGYKSLDDYGGYEGSGGGSYDEKPGPNGGAGPVMNY</sequence>
<dbReference type="EMBL" id="JZBS01001359">
    <property type="protein sequence ID" value="KKK23073.1"/>
    <property type="molecule type" value="Genomic_DNA"/>
</dbReference>
<dbReference type="AlphaFoldDB" id="A0A0F8UUB3"/>
<feature type="region of interest" description="Disordered" evidence="1">
    <location>
        <begin position="457"/>
        <end position="476"/>
    </location>
</feature>
<dbReference type="InterPro" id="IPR018812">
    <property type="entry name" value="SAK_HAD"/>
</dbReference>
<proteinExistence type="predicted"/>
<dbReference type="GO" id="GO:0008649">
    <property type="term" value="F:rRNA methyltransferase activity"/>
    <property type="evidence" value="ECO:0007669"/>
    <property type="project" value="TreeGrafter"/>
</dbReference>
<feature type="compositionally biased region" description="Gly residues" evidence="1">
    <location>
        <begin position="579"/>
        <end position="589"/>
    </location>
</feature>
<dbReference type="GO" id="GO:0000494">
    <property type="term" value="P:box C/D sno(s)RNA 3'-end processing"/>
    <property type="evidence" value="ECO:0007669"/>
    <property type="project" value="TreeGrafter"/>
</dbReference>
<dbReference type="GO" id="GO:0031428">
    <property type="term" value="C:box C/D methylation guide snoRNP complex"/>
    <property type="evidence" value="ECO:0007669"/>
    <property type="project" value="TreeGrafter"/>
</dbReference>
<dbReference type="GO" id="GO:0032040">
    <property type="term" value="C:small-subunit processome"/>
    <property type="evidence" value="ECO:0007669"/>
    <property type="project" value="TreeGrafter"/>
</dbReference>
<dbReference type="GO" id="GO:0003723">
    <property type="term" value="F:RNA binding"/>
    <property type="evidence" value="ECO:0007669"/>
    <property type="project" value="TreeGrafter"/>
</dbReference>
<organism evidence="3 4">
    <name type="scientific">Aspergillus rambellii</name>
    <dbReference type="NCBI Taxonomy" id="308745"/>
    <lineage>
        <taxon>Eukaryota</taxon>
        <taxon>Fungi</taxon>
        <taxon>Dikarya</taxon>
        <taxon>Ascomycota</taxon>
        <taxon>Pezizomycotina</taxon>
        <taxon>Eurotiomycetes</taxon>
        <taxon>Eurotiomycetidae</taxon>
        <taxon>Eurotiales</taxon>
        <taxon>Aspergillaceae</taxon>
        <taxon>Aspergillus</taxon>
        <taxon>Aspergillus subgen. Nidulantes</taxon>
    </lineage>
</organism>
<dbReference type="PANTHER" id="PTHR10335:SF23">
    <property type="entry name" value="OB FOLD-CONTAINING PROTEIN, NUCLEIC ACID BINDING"/>
    <property type="match status" value="1"/>
</dbReference>
<comment type="caution">
    <text evidence="3">The sequence shown here is derived from an EMBL/GenBank/DDBJ whole genome shotgun (WGS) entry which is preliminary data.</text>
</comment>
<feature type="region of interest" description="Disordered" evidence="1">
    <location>
        <begin position="482"/>
        <end position="589"/>
    </location>
</feature>
<feature type="domain" description="Swiss Army Knife RNA repair protein HAD" evidence="2">
    <location>
        <begin position="78"/>
        <end position="283"/>
    </location>
</feature>
<keyword evidence="4" id="KW-1185">Reference proteome</keyword>
<reference evidence="3 4" key="1">
    <citation type="submission" date="2015-02" db="EMBL/GenBank/DDBJ databases">
        <title>Draft Genome Sequences of Two Closely-Related Aflatoxigenic Aspergillus Species Obtained from the Cote d'Ivoire.</title>
        <authorList>
            <person name="Moore G.G."/>
            <person name="Beltz S.B."/>
            <person name="Mack B.M."/>
        </authorList>
    </citation>
    <scope>NUCLEOTIDE SEQUENCE [LARGE SCALE GENOMIC DNA]</scope>
    <source>
        <strain evidence="3 4">SRRC1468</strain>
    </source>
</reference>
<gene>
    <name evidence="3" type="ORF">ARAM_006605</name>
</gene>
<dbReference type="PANTHER" id="PTHR10335">
    <property type="entry name" value="RRNA 2-O-METHYLTRANSFERASE FIBRILLARIN"/>
    <property type="match status" value="1"/>
</dbReference>